<feature type="transmembrane region" description="Helical" evidence="6">
    <location>
        <begin position="345"/>
        <end position="366"/>
    </location>
</feature>
<keyword evidence="2 6" id="KW-0813">Transport</keyword>
<evidence type="ECO:0000313" key="7">
    <source>
        <dbReference type="EMBL" id="BAM41820.1"/>
    </source>
</evidence>
<feature type="transmembrane region" description="Helical" evidence="6">
    <location>
        <begin position="30"/>
        <end position="50"/>
    </location>
</feature>
<keyword evidence="5 6" id="KW-0472">Membrane</keyword>
<gene>
    <name evidence="7" type="ORF">TOT_040000897</name>
</gene>
<sequence>MEDVEEYVDANEIDNNLSLKFNLKLYFKEFWLAITTALVCLLAIVQSSFVPLNLNEDLGAHILLIPAHFFFRHVRSFVVLFVIFASANKTAMLFESKRSTVKVKILLHYFIISGITLVLTLCAGYLIIMRRNPTADTLFFSKYVDLNYRPFDNFIRFFRGLFVHDLPGNVLTTRLDHYNEFGTVKLSKGLGDGYNAPGFIIFGAIIAFSTYFLGKDGEILRNLIQLIHRSMLAIYWILLCYSPIALYFGGIVQFDIIRREKLYGFLIIRYMLLLTSVVFIALLQIFVILPCFHFVRTRKFGYDVIFRLSALFPSAFVEGSTVRMVERTKQYLKSRRFSSEAVDSYLNYCTLINGAGVVSGFAINAIFSLKLYSIDFDWAVVIKIIFTSMLMSVPATEFIQGYMFGIIFFLNSSMINPDFIMVILVADWLMDRVRVISNVVADALTIDYIESMNKTSTTSTQSL</sequence>
<dbReference type="InterPro" id="IPR001991">
    <property type="entry name" value="Na-dicarboxylate_symporter"/>
</dbReference>
<feature type="transmembrane region" description="Helical" evidence="6">
    <location>
        <begin position="402"/>
        <end position="426"/>
    </location>
</feature>
<comment type="similarity">
    <text evidence="6">Belongs to the dicarboxylate/amino acid:cation symporter (DAACS) (TC 2.A.23) family.</text>
</comment>
<feature type="transmembrane region" description="Helical" evidence="6">
    <location>
        <begin position="233"/>
        <end position="254"/>
    </location>
</feature>
<feature type="transmembrane region" description="Helical" evidence="6">
    <location>
        <begin position="194"/>
        <end position="213"/>
    </location>
</feature>
<dbReference type="SUPFAM" id="SSF118215">
    <property type="entry name" value="Proton glutamate symport protein"/>
    <property type="match status" value="1"/>
</dbReference>
<dbReference type="KEGG" id="tot:TOT_040000897"/>
<dbReference type="STRING" id="869250.J4DA94"/>
<evidence type="ECO:0000256" key="2">
    <source>
        <dbReference type="ARBA" id="ARBA00022448"/>
    </source>
</evidence>
<dbReference type="OMA" id="AIIMRWI"/>
<feature type="transmembrane region" description="Helical" evidence="6">
    <location>
        <begin position="106"/>
        <end position="128"/>
    </location>
</feature>
<organism evidence="7 8">
    <name type="scientific">Theileria orientalis strain Shintoku</name>
    <dbReference type="NCBI Taxonomy" id="869250"/>
    <lineage>
        <taxon>Eukaryota</taxon>
        <taxon>Sar</taxon>
        <taxon>Alveolata</taxon>
        <taxon>Apicomplexa</taxon>
        <taxon>Aconoidasida</taxon>
        <taxon>Piroplasmida</taxon>
        <taxon>Theileriidae</taxon>
        <taxon>Theileria</taxon>
    </lineage>
</organism>
<dbReference type="EMBL" id="AP011949">
    <property type="protein sequence ID" value="BAM41820.1"/>
    <property type="molecule type" value="Genomic_DNA"/>
</dbReference>
<evidence type="ECO:0000256" key="5">
    <source>
        <dbReference type="ARBA" id="ARBA00023136"/>
    </source>
</evidence>
<dbReference type="RefSeq" id="XP_009692121.1">
    <property type="nucleotide sequence ID" value="XM_009693826.1"/>
</dbReference>
<proteinExistence type="inferred from homology"/>
<evidence type="ECO:0000256" key="6">
    <source>
        <dbReference type="RuleBase" id="RU361216"/>
    </source>
</evidence>
<dbReference type="OrthoDB" id="5877963at2759"/>
<dbReference type="PANTHER" id="PTHR11958:SF63">
    <property type="entry name" value="AMINO ACID TRANSPORTER"/>
    <property type="match status" value="1"/>
</dbReference>
<dbReference type="InterPro" id="IPR036458">
    <property type="entry name" value="Na:dicarbo_symporter_sf"/>
</dbReference>
<dbReference type="GeneID" id="20716924"/>
<dbReference type="Pfam" id="PF00375">
    <property type="entry name" value="SDF"/>
    <property type="match status" value="1"/>
</dbReference>
<feature type="transmembrane region" description="Helical" evidence="6">
    <location>
        <begin position="266"/>
        <end position="292"/>
    </location>
</feature>
<evidence type="ECO:0000313" key="8">
    <source>
        <dbReference type="Proteomes" id="UP000003786"/>
    </source>
</evidence>
<dbReference type="Gene3D" id="1.10.3860.10">
    <property type="entry name" value="Sodium:dicarboxylate symporter"/>
    <property type="match status" value="1"/>
</dbReference>
<dbReference type="InterPro" id="IPR050746">
    <property type="entry name" value="DAACS"/>
</dbReference>
<evidence type="ECO:0000256" key="3">
    <source>
        <dbReference type="ARBA" id="ARBA00022692"/>
    </source>
</evidence>
<dbReference type="GO" id="GO:0015501">
    <property type="term" value="F:glutamate:sodium symporter activity"/>
    <property type="evidence" value="ECO:0007669"/>
    <property type="project" value="TreeGrafter"/>
</dbReference>
<dbReference type="GO" id="GO:0015175">
    <property type="term" value="F:neutral L-amino acid transmembrane transporter activity"/>
    <property type="evidence" value="ECO:0007669"/>
    <property type="project" value="TreeGrafter"/>
</dbReference>
<name>J4DA94_THEOR</name>
<accession>J4DA94</accession>
<dbReference type="eggNOG" id="KOG3787">
    <property type="taxonomic scope" value="Eukaryota"/>
</dbReference>
<keyword evidence="4 6" id="KW-1133">Transmembrane helix</keyword>
<dbReference type="AlphaFoldDB" id="J4DA94"/>
<dbReference type="GO" id="GO:0005886">
    <property type="term" value="C:plasma membrane"/>
    <property type="evidence" value="ECO:0007669"/>
    <property type="project" value="TreeGrafter"/>
</dbReference>
<feature type="transmembrane region" description="Helical" evidence="6">
    <location>
        <begin position="62"/>
        <end position="85"/>
    </location>
</feature>
<evidence type="ECO:0000256" key="1">
    <source>
        <dbReference type="ARBA" id="ARBA00004141"/>
    </source>
</evidence>
<dbReference type="Proteomes" id="UP000003786">
    <property type="component" value="Chromosome 4"/>
</dbReference>
<comment type="subcellular location">
    <subcellularLocation>
        <location evidence="1 6">Membrane</location>
        <topology evidence="1 6">Multi-pass membrane protein</topology>
    </subcellularLocation>
</comment>
<dbReference type="VEuPathDB" id="PiroplasmaDB:TOT_040000897"/>
<dbReference type="GO" id="GO:0005313">
    <property type="term" value="F:L-glutamate transmembrane transporter activity"/>
    <property type="evidence" value="ECO:0007669"/>
    <property type="project" value="TreeGrafter"/>
</dbReference>
<evidence type="ECO:0000256" key="4">
    <source>
        <dbReference type="ARBA" id="ARBA00022989"/>
    </source>
</evidence>
<keyword evidence="6" id="KW-0769">Symport</keyword>
<dbReference type="PANTHER" id="PTHR11958">
    <property type="entry name" value="SODIUM/DICARBOXYLATE SYMPORTER-RELATED"/>
    <property type="match status" value="1"/>
</dbReference>
<protein>
    <recommendedName>
        <fullName evidence="6">Amino acid transporter</fullName>
    </recommendedName>
</protein>
<keyword evidence="3 6" id="KW-0812">Transmembrane</keyword>
<keyword evidence="8" id="KW-1185">Reference proteome</keyword>
<reference evidence="7 8" key="1">
    <citation type="journal article" date="2012" name="MBio">
        <title>Comparative genome analysis of three eukaryotic parasites with differing abilities to transform leukocytes reveals key mediators of Theileria-induced leukocyte transformation.</title>
        <authorList>
            <person name="Hayashida K."/>
            <person name="Hara Y."/>
            <person name="Abe T."/>
            <person name="Yamasaki C."/>
            <person name="Toyoda A."/>
            <person name="Kosuge T."/>
            <person name="Suzuki Y."/>
            <person name="Sato Y."/>
            <person name="Kawashima S."/>
            <person name="Katayama T."/>
            <person name="Wakaguri H."/>
            <person name="Inoue N."/>
            <person name="Homma K."/>
            <person name="Tada-Umezaki M."/>
            <person name="Yagi Y."/>
            <person name="Fujii Y."/>
            <person name="Habara T."/>
            <person name="Kanehisa M."/>
            <person name="Watanabe H."/>
            <person name="Ito K."/>
            <person name="Gojobori T."/>
            <person name="Sugawara H."/>
            <person name="Imanishi T."/>
            <person name="Weir W."/>
            <person name="Gardner M."/>
            <person name="Pain A."/>
            <person name="Shiels B."/>
            <person name="Hattori M."/>
            <person name="Nene V."/>
            <person name="Sugimoto C."/>
        </authorList>
    </citation>
    <scope>NUCLEOTIDE SEQUENCE [LARGE SCALE GENOMIC DNA]</scope>
    <source>
        <strain evidence="7 8">Shintoku</strain>
    </source>
</reference>